<evidence type="ECO:0000313" key="2">
    <source>
        <dbReference type="EMBL" id="VTQ58598.1"/>
    </source>
</evidence>
<proteinExistence type="predicted"/>
<organism evidence="2 3">
    <name type="scientific">Enterococcus hirae</name>
    <dbReference type="NCBI Taxonomy" id="1354"/>
    <lineage>
        <taxon>Bacteria</taxon>
        <taxon>Bacillati</taxon>
        <taxon>Bacillota</taxon>
        <taxon>Bacilli</taxon>
        <taxon>Lactobacillales</taxon>
        <taxon>Enterococcaceae</taxon>
        <taxon>Enterococcus</taxon>
    </lineage>
</organism>
<sequence length="305" mass="34419">MPNNVNKSNETTDFSSNQELLNTINAWKAMLKVYGKNETLETLTAFNYKNSDIKLIADKLRLPKPSNRTSRKKLVLPSNKNTTAEVFISKDRLLDTINIWNAMLKVHGPTETLAALATFGYGKAVTKMITTNLQLPKSINRIAETEKIINASKSKKSTDFSSNQELLKTIDNFKEMLNTGELSKTLECLAELSYTPISIKLIMANLDSPEIKDRETITKKIIEANQTNIIANSDKNRDKLSSTQNNPQTRNNMKDYIYNTYIKPNTVENDLHNKSCIKNLTEKAINSVPSEPLSNTEKDKTSPQR</sequence>
<dbReference type="AlphaFoldDB" id="A0A449E836"/>
<evidence type="ECO:0000313" key="3">
    <source>
        <dbReference type="Proteomes" id="UP000352698"/>
    </source>
</evidence>
<dbReference type="Proteomes" id="UP000352698">
    <property type="component" value="Unassembled WGS sequence"/>
</dbReference>
<feature type="compositionally biased region" description="Polar residues" evidence="1">
    <location>
        <begin position="241"/>
        <end position="251"/>
    </location>
</feature>
<evidence type="ECO:0000256" key="1">
    <source>
        <dbReference type="SAM" id="MobiDB-lite"/>
    </source>
</evidence>
<dbReference type="RefSeq" id="WP_010736849.1">
    <property type="nucleotide sequence ID" value="NZ_CAACXU010000005.1"/>
</dbReference>
<protein>
    <submittedName>
        <fullName evidence="2">Uncharacterized protein</fullName>
    </submittedName>
</protein>
<feature type="region of interest" description="Disordered" evidence="1">
    <location>
        <begin position="233"/>
        <end position="252"/>
    </location>
</feature>
<dbReference type="EMBL" id="CABEEP010000001">
    <property type="protein sequence ID" value="VTQ58598.1"/>
    <property type="molecule type" value="Genomic_DNA"/>
</dbReference>
<gene>
    <name evidence="2" type="ORF">NCTC12204_00172</name>
</gene>
<comment type="caution">
    <text evidence="2">The sequence shown here is derived from an EMBL/GenBank/DDBJ whole genome shotgun (WGS) entry which is preliminary data.</text>
</comment>
<feature type="compositionally biased region" description="Basic and acidic residues" evidence="1">
    <location>
        <begin position="296"/>
        <end position="305"/>
    </location>
</feature>
<accession>A0A449E836</accession>
<reference evidence="2 3" key="1">
    <citation type="submission" date="2019-05" db="EMBL/GenBank/DDBJ databases">
        <authorList>
            <consortium name="Pathogen Informatics"/>
        </authorList>
    </citation>
    <scope>NUCLEOTIDE SEQUENCE [LARGE SCALE GENOMIC DNA]</scope>
    <source>
        <strain evidence="2 3">NCTC12204</strain>
    </source>
</reference>
<feature type="region of interest" description="Disordered" evidence="1">
    <location>
        <begin position="285"/>
        <end position="305"/>
    </location>
</feature>
<name>A0A449E836_ENTHR</name>